<dbReference type="EMBL" id="JRYB01000001">
    <property type="protein sequence ID" value="OIJ42188.1"/>
    <property type="molecule type" value="Genomic_DNA"/>
</dbReference>
<keyword evidence="2" id="KW-0812">Transmembrane</keyword>
<evidence type="ECO:0000313" key="4">
    <source>
        <dbReference type="Proteomes" id="UP000180246"/>
    </source>
</evidence>
<feature type="transmembrane region" description="Helical" evidence="2">
    <location>
        <begin position="27"/>
        <end position="48"/>
    </location>
</feature>
<reference evidence="3 4" key="1">
    <citation type="submission" date="2014-10" db="EMBL/GenBank/DDBJ databases">
        <authorList>
            <person name="Seo M.-J."/>
            <person name="Seok Y.J."/>
            <person name="Cha I.-T."/>
        </authorList>
    </citation>
    <scope>NUCLEOTIDE SEQUENCE [LARGE SCALE GENOMIC DNA]</scope>
    <source>
        <strain evidence="3 4">NEU</strain>
    </source>
</reference>
<feature type="region of interest" description="Disordered" evidence="1">
    <location>
        <begin position="439"/>
        <end position="485"/>
    </location>
</feature>
<comment type="caution">
    <text evidence="3">The sequence shown here is derived from an EMBL/GenBank/DDBJ whole genome shotgun (WGS) entry which is preliminary data.</text>
</comment>
<protein>
    <recommendedName>
        <fullName evidence="5">Transmembrane protein</fullName>
    </recommendedName>
</protein>
<keyword evidence="2" id="KW-0472">Membrane</keyword>
<evidence type="ECO:0000313" key="3">
    <source>
        <dbReference type="EMBL" id="OIJ42188.1"/>
    </source>
</evidence>
<evidence type="ECO:0008006" key="5">
    <source>
        <dbReference type="Google" id="ProtNLM"/>
    </source>
</evidence>
<organism evidence="3 4">
    <name type="scientific">Massilia timonae</name>
    <dbReference type="NCBI Taxonomy" id="47229"/>
    <lineage>
        <taxon>Bacteria</taxon>
        <taxon>Pseudomonadati</taxon>
        <taxon>Pseudomonadota</taxon>
        <taxon>Betaproteobacteria</taxon>
        <taxon>Burkholderiales</taxon>
        <taxon>Oxalobacteraceae</taxon>
        <taxon>Telluria group</taxon>
        <taxon>Massilia</taxon>
    </lineage>
</organism>
<feature type="transmembrane region" description="Helical" evidence="2">
    <location>
        <begin position="118"/>
        <end position="136"/>
    </location>
</feature>
<dbReference type="AlphaFoldDB" id="A0A1S2NAT8"/>
<evidence type="ECO:0000256" key="1">
    <source>
        <dbReference type="SAM" id="MobiDB-lite"/>
    </source>
</evidence>
<feature type="compositionally biased region" description="Basic and acidic residues" evidence="1">
    <location>
        <begin position="452"/>
        <end position="480"/>
    </location>
</feature>
<dbReference type="Proteomes" id="UP000180246">
    <property type="component" value="Unassembled WGS sequence"/>
</dbReference>
<evidence type="ECO:0000256" key="2">
    <source>
        <dbReference type="SAM" id="Phobius"/>
    </source>
</evidence>
<dbReference type="RefSeq" id="WP_071360750.1">
    <property type="nucleotide sequence ID" value="NZ_DALZDZ010000024.1"/>
</dbReference>
<name>A0A1S2NAT8_9BURK</name>
<keyword evidence="2" id="KW-1133">Transmembrane helix</keyword>
<feature type="compositionally biased region" description="Polar residues" evidence="1">
    <location>
        <begin position="347"/>
        <end position="356"/>
    </location>
</feature>
<feature type="region of interest" description="Disordered" evidence="1">
    <location>
        <begin position="346"/>
        <end position="381"/>
    </location>
</feature>
<sequence length="697" mass="77088">MHGGVEITKRVWRAAQLRRLPLWIGGALPWLAIPSGPGLLAWAGWCALDWVKLRRRVTFEWTAWLDGAVPEMEDSAALLEQADSPIARLQQQRLFDRLDAVISPAQLRRIVARHVSSGYPIILVSAVLAGMVWYATTRPSDGAAPVAPSPVGSATAATLAQLTIKLAPPAYTGIKASESAPRDLQAPEQTVVSWCLKDGTAGDNRIELGNGQVLEPGKECARWTATESVVWRWRGQRHTLRVIPDQPPEITIAAPTQMIQDLRENATGTAMAIRIRDDYAIRRATLHMTLARGSGENVKFTDREMPLPASSDPKRRDWSKQWSLAELEMEPGDELYFFVRATDNAGRPQTVQSPTYTVRRPAPEQEAEEESAAMPSLVKPASLRSQRQIIIDTEQLIADMRGTKIAADEVRDRSERIANDQAQLRRRYGQFLGEESTLFADNAGSGTGGAQKQDEHDDHEGHEHGPGEHPHEEGHGHDHGSPNTRKSAIVNQTQHILETYGHAHDEAENATMYDEGTKKVLRRALVAMWDAEKSLRAIAPKTALPPEHKALEAIKELQQAERIYLHKTAFTPPPIKEEKRMTGEMAGAASYRREQAAQASPLPEELRALVASLSGEAALPALWMRTANDWVRTRLKDDEQRLAAQRAIQDVADGCIACRPVLRAWLRTGAGEGQVLLQASSKVETPFARHWREAGAP</sequence>
<accession>A0A1S2NAT8</accession>
<proteinExistence type="predicted"/>
<gene>
    <name evidence="3" type="ORF">LO55_1136</name>
</gene>